<gene>
    <name evidence="1" type="ORF">ERUC_LOCUS28981</name>
</gene>
<comment type="caution">
    <text evidence="1">The sequence shown here is derived from an EMBL/GenBank/DDBJ whole genome shotgun (WGS) entry which is preliminary data.</text>
</comment>
<dbReference type="Proteomes" id="UP001642260">
    <property type="component" value="Unassembled WGS sequence"/>
</dbReference>
<dbReference type="EMBL" id="CAKOAT010355154">
    <property type="protein sequence ID" value="CAH8363225.1"/>
    <property type="molecule type" value="Genomic_DNA"/>
</dbReference>
<sequence>MELDGKKIALETNDYDFGLSTQDMENLSQDTFVHGFDLSQVKVEKPRKSRSRKTSTLNLRDEQIHRTGEASPDAALVYIREEDWEKVRNWSTYATPLQIGPAKLDSQMAALLITKTEWLANSVNL</sequence>
<protein>
    <submittedName>
        <fullName evidence="1">Uncharacterized protein</fullName>
    </submittedName>
</protein>
<keyword evidence="2" id="KW-1185">Reference proteome</keyword>
<name>A0ABC8KX66_ERUVS</name>
<proteinExistence type="predicted"/>
<reference evidence="1 2" key="1">
    <citation type="submission" date="2022-03" db="EMBL/GenBank/DDBJ databases">
        <authorList>
            <person name="Macdonald S."/>
            <person name="Ahmed S."/>
            <person name="Newling K."/>
        </authorList>
    </citation>
    <scope>NUCLEOTIDE SEQUENCE [LARGE SCALE GENOMIC DNA]</scope>
</reference>
<evidence type="ECO:0000313" key="2">
    <source>
        <dbReference type="Proteomes" id="UP001642260"/>
    </source>
</evidence>
<accession>A0ABC8KX66</accession>
<organism evidence="1 2">
    <name type="scientific">Eruca vesicaria subsp. sativa</name>
    <name type="common">Garden rocket</name>
    <name type="synonym">Eruca sativa</name>
    <dbReference type="NCBI Taxonomy" id="29727"/>
    <lineage>
        <taxon>Eukaryota</taxon>
        <taxon>Viridiplantae</taxon>
        <taxon>Streptophyta</taxon>
        <taxon>Embryophyta</taxon>
        <taxon>Tracheophyta</taxon>
        <taxon>Spermatophyta</taxon>
        <taxon>Magnoliopsida</taxon>
        <taxon>eudicotyledons</taxon>
        <taxon>Gunneridae</taxon>
        <taxon>Pentapetalae</taxon>
        <taxon>rosids</taxon>
        <taxon>malvids</taxon>
        <taxon>Brassicales</taxon>
        <taxon>Brassicaceae</taxon>
        <taxon>Brassiceae</taxon>
        <taxon>Eruca</taxon>
    </lineage>
</organism>
<evidence type="ECO:0000313" key="1">
    <source>
        <dbReference type="EMBL" id="CAH8363225.1"/>
    </source>
</evidence>
<dbReference type="AlphaFoldDB" id="A0ABC8KX66"/>